<evidence type="ECO:0000313" key="2">
    <source>
        <dbReference type="Proteomes" id="UP000274429"/>
    </source>
</evidence>
<name>A0A0R3XAJ7_HYDTA</name>
<reference evidence="3" key="1">
    <citation type="submission" date="2017-02" db="UniProtKB">
        <authorList>
            <consortium name="WormBaseParasite"/>
        </authorList>
    </citation>
    <scope>IDENTIFICATION</scope>
</reference>
<evidence type="ECO:0000313" key="3">
    <source>
        <dbReference type="WBParaSite" id="TTAC_0001057401-mRNA-1"/>
    </source>
</evidence>
<keyword evidence="2" id="KW-1185">Reference proteome</keyword>
<dbReference type="WBParaSite" id="TTAC_0001057401-mRNA-1">
    <property type="protein sequence ID" value="TTAC_0001057401-mRNA-1"/>
    <property type="gene ID" value="TTAC_0001057401"/>
</dbReference>
<organism evidence="3">
    <name type="scientific">Hydatigena taeniaeformis</name>
    <name type="common">Feline tapeworm</name>
    <name type="synonym">Taenia taeniaeformis</name>
    <dbReference type="NCBI Taxonomy" id="6205"/>
    <lineage>
        <taxon>Eukaryota</taxon>
        <taxon>Metazoa</taxon>
        <taxon>Spiralia</taxon>
        <taxon>Lophotrochozoa</taxon>
        <taxon>Platyhelminthes</taxon>
        <taxon>Cestoda</taxon>
        <taxon>Eucestoda</taxon>
        <taxon>Cyclophyllidea</taxon>
        <taxon>Taeniidae</taxon>
        <taxon>Hydatigera</taxon>
    </lineage>
</organism>
<reference evidence="1 2" key="2">
    <citation type="submission" date="2018-11" db="EMBL/GenBank/DDBJ databases">
        <authorList>
            <consortium name="Pathogen Informatics"/>
        </authorList>
    </citation>
    <scope>NUCLEOTIDE SEQUENCE [LARGE SCALE GENOMIC DNA]</scope>
</reference>
<dbReference type="AlphaFoldDB" id="A0A0R3XAJ7"/>
<sequence>MDVGAQEGEKVVVEEEKMRRVETLFGRWRKITPFTGHGGWMCERGECMCFLVDRWKCASPKCIHFTSLAGCSSRRVANIPTVLDKLTLSPIATPRLPYHSHPTVPHCGSLSLAPPLLPALRFNVSVLLSLSIYGSTTTVECEIGWVWVSATYPLMESKEEEEEEKVAL</sequence>
<dbReference type="Proteomes" id="UP000274429">
    <property type="component" value="Unassembled WGS sequence"/>
</dbReference>
<evidence type="ECO:0000313" key="1">
    <source>
        <dbReference type="EMBL" id="VDM35537.1"/>
    </source>
</evidence>
<dbReference type="EMBL" id="UYWX01021855">
    <property type="protein sequence ID" value="VDM35537.1"/>
    <property type="molecule type" value="Genomic_DNA"/>
</dbReference>
<protein>
    <submittedName>
        <fullName evidence="1 3">Uncharacterized protein</fullName>
    </submittedName>
</protein>
<accession>A0A0R3XAJ7</accession>
<gene>
    <name evidence="1" type="ORF">TTAC_LOCUS10557</name>
</gene>
<proteinExistence type="predicted"/>